<sequence>MQSNTDRTPKPRIWDTLRTQLEQLGALTEQDRQTAKLINQAEWQQIRTPRHILLYASEHFPEEPLPLLLTDDGGVLDDVRYLHLRDLDTALSHVQRKAFVCSFADLPEPPHPTATPHVFVRCAKCKIEKTRQTERVTEYPLRHLPHENCAARDMCHSCAVEPVRLWWQKLQQEPWIPCPDEECPLTLDDASFAPSESIWFRKVYQRARAMRQELRRLTARFDAQTLTSALELFDQVYQAEKLGDWLDLDRLPSLTDDALGTESSVRDDKLIVARFAVRQGPVTCSMCGKSIRDILHSSLAEWRASHTEHDQDWTWHILEFPLKLDDRCDHPVDFCRKCLAGDIERQLQNSLSEMEPVHCPAESCRRELEYDEVRLYAHAASFERYRWVRVMLEDFSEPNSLEDMWRIRIV</sequence>
<dbReference type="AlphaFoldDB" id="A0A4R8PZ88"/>
<gene>
    <name evidence="1" type="ORF">C8035_v001572</name>
</gene>
<dbReference type="Gene3D" id="3.30.40.10">
    <property type="entry name" value="Zinc/RING finger domain, C3HC4 (zinc finger)"/>
    <property type="match status" value="1"/>
</dbReference>
<dbReference type="Proteomes" id="UP000295083">
    <property type="component" value="Unassembled WGS sequence"/>
</dbReference>
<protein>
    <submittedName>
        <fullName evidence="1">Uncharacterized protein</fullName>
    </submittedName>
</protein>
<evidence type="ECO:0000313" key="1">
    <source>
        <dbReference type="EMBL" id="TDZ31261.1"/>
    </source>
</evidence>
<keyword evidence="2" id="KW-1185">Reference proteome</keyword>
<dbReference type="InterPro" id="IPR013083">
    <property type="entry name" value="Znf_RING/FYVE/PHD"/>
</dbReference>
<dbReference type="EMBL" id="QAPG01000107">
    <property type="protein sequence ID" value="TDZ31261.1"/>
    <property type="molecule type" value="Genomic_DNA"/>
</dbReference>
<comment type="caution">
    <text evidence="1">The sequence shown here is derived from an EMBL/GenBank/DDBJ whole genome shotgun (WGS) entry which is preliminary data.</text>
</comment>
<organism evidence="1 2">
    <name type="scientific">Colletotrichum spinosum</name>
    <dbReference type="NCBI Taxonomy" id="1347390"/>
    <lineage>
        <taxon>Eukaryota</taxon>
        <taxon>Fungi</taxon>
        <taxon>Dikarya</taxon>
        <taxon>Ascomycota</taxon>
        <taxon>Pezizomycotina</taxon>
        <taxon>Sordariomycetes</taxon>
        <taxon>Hypocreomycetidae</taxon>
        <taxon>Glomerellales</taxon>
        <taxon>Glomerellaceae</taxon>
        <taxon>Colletotrichum</taxon>
        <taxon>Colletotrichum orbiculare species complex</taxon>
    </lineage>
</organism>
<evidence type="ECO:0000313" key="2">
    <source>
        <dbReference type="Proteomes" id="UP000295083"/>
    </source>
</evidence>
<name>A0A4R8PZ88_9PEZI</name>
<reference evidence="1 2" key="1">
    <citation type="submission" date="2018-11" db="EMBL/GenBank/DDBJ databases">
        <title>Genome sequence and assembly of Colletotrichum spinosum.</title>
        <authorList>
            <person name="Gan P."/>
            <person name="Shirasu K."/>
        </authorList>
    </citation>
    <scope>NUCLEOTIDE SEQUENCE [LARGE SCALE GENOMIC DNA]</scope>
    <source>
        <strain evidence="1 2">CBS 515.97</strain>
    </source>
</reference>
<proteinExistence type="predicted"/>
<accession>A0A4R8PZ88</accession>